<evidence type="ECO:0000259" key="4">
    <source>
        <dbReference type="PROSITE" id="PS01124"/>
    </source>
</evidence>
<dbReference type="STRING" id="584787.GCA_001247655_02681"/>
<evidence type="ECO:0000256" key="1">
    <source>
        <dbReference type="ARBA" id="ARBA00023015"/>
    </source>
</evidence>
<gene>
    <name evidence="5" type="ORF">EDC28_104246</name>
</gene>
<dbReference type="InterPro" id="IPR050204">
    <property type="entry name" value="AraC_XylS_family_regulators"/>
</dbReference>
<dbReference type="InterPro" id="IPR032783">
    <property type="entry name" value="AraC_lig"/>
</dbReference>
<dbReference type="GO" id="GO:0043565">
    <property type="term" value="F:sequence-specific DNA binding"/>
    <property type="evidence" value="ECO:0007669"/>
    <property type="project" value="InterPro"/>
</dbReference>
<dbReference type="EMBL" id="RJUL01000004">
    <property type="protein sequence ID" value="ROQ27595.1"/>
    <property type="molecule type" value="Genomic_DNA"/>
</dbReference>
<comment type="caution">
    <text evidence="5">The sequence shown here is derived from an EMBL/GenBank/DDBJ whole genome shotgun (WGS) entry which is preliminary data.</text>
</comment>
<name>A0A3N1PG83_9GAMM</name>
<dbReference type="CDD" id="cd02208">
    <property type="entry name" value="cupin_RmlC-like"/>
    <property type="match status" value="1"/>
</dbReference>
<accession>A0A3N1PG83</accession>
<dbReference type="InterPro" id="IPR014710">
    <property type="entry name" value="RmlC-like_jellyroll"/>
</dbReference>
<protein>
    <submittedName>
        <fullName evidence="5">AraC family transcriptional regulator</fullName>
    </submittedName>
</protein>
<dbReference type="Proteomes" id="UP000268033">
    <property type="component" value="Unassembled WGS sequence"/>
</dbReference>
<dbReference type="PRINTS" id="PR00032">
    <property type="entry name" value="HTHARAC"/>
</dbReference>
<evidence type="ECO:0000313" key="6">
    <source>
        <dbReference type="Proteomes" id="UP000268033"/>
    </source>
</evidence>
<dbReference type="SUPFAM" id="SSF51182">
    <property type="entry name" value="RmlC-like cupins"/>
    <property type="match status" value="1"/>
</dbReference>
<reference evidence="5 6" key="1">
    <citation type="submission" date="2018-11" db="EMBL/GenBank/DDBJ databases">
        <title>Genomic Encyclopedia of Type Strains, Phase IV (KMG-IV): sequencing the most valuable type-strain genomes for metagenomic binning, comparative biology and taxonomic classification.</title>
        <authorList>
            <person name="Goeker M."/>
        </authorList>
    </citation>
    <scope>NUCLEOTIDE SEQUENCE [LARGE SCALE GENOMIC DNA]</scope>
    <source>
        <strain evidence="5 6">DSM 21945</strain>
    </source>
</reference>
<feature type="domain" description="HTH araC/xylS-type" evidence="4">
    <location>
        <begin position="216"/>
        <end position="314"/>
    </location>
</feature>
<dbReference type="Pfam" id="PF12833">
    <property type="entry name" value="HTH_18"/>
    <property type="match status" value="1"/>
</dbReference>
<proteinExistence type="predicted"/>
<dbReference type="Pfam" id="PF12852">
    <property type="entry name" value="Cupin_6"/>
    <property type="match status" value="1"/>
</dbReference>
<dbReference type="PROSITE" id="PS01124">
    <property type="entry name" value="HTH_ARAC_FAMILY_2"/>
    <property type="match status" value="1"/>
</dbReference>
<evidence type="ECO:0000313" key="5">
    <source>
        <dbReference type="EMBL" id="ROQ27595.1"/>
    </source>
</evidence>
<dbReference type="Gene3D" id="2.60.120.10">
    <property type="entry name" value="Jelly Rolls"/>
    <property type="match status" value="1"/>
</dbReference>
<dbReference type="PANTHER" id="PTHR46796:SF7">
    <property type="entry name" value="ARAC FAMILY TRANSCRIPTIONAL REGULATOR"/>
    <property type="match status" value="1"/>
</dbReference>
<dbReference type="SMART" id="SM00342">
    <property type="entry name" value="HTH_ARAC"/>
    <property type="match status" value="1"/>
</dbReference>
<dbReference type="AlphaFoldDB" id="A0A3N1PG83"/>
<evidence type="ECO:0000256" key="2">
    <source>
        <dbReference type="ARBA" id="ARBA00023125"/>
    </source>
</evidence>
<dbReference type="PANTHER" id="PTHR46796">
    <property type="entry name" value="HTH-TYPE TRANSCRIPTIONAL ACTIVATOR RHAS-RELATED"/>
    <property type="match status" value="1"/>
</dbReference>
<keyword evidence="1" id="KW-0805">Transcription regulation</keyword>
<sequence>MIDISSEAPPSNQDRLSQLLMGMRLFGVCYRHVQAEAPFGLSYSHHPGRSQLHVVIEGELELRTASGYQRLVAGDALLLPRSQEHALLSERELACADILSLDAEPVCDHFGCLGDNPNSSHRFFSACMAMDLGPMQPLVAQMPEVIHVGTLLDRYPELGAILDAMRRESSLMRAGAAGILSRLAEVLAATLIRGWVECQCANSTGWIQAINDPRMGTLLSALHQDPGQSWTVASMASHIGMSRSVFAERFKAMTGLTPLTYVSELRMQLARQWLEQDKMALSEVVYRLGYGSSSAFSRAFKKATGQTPGALRSR</sequence>
<dbReference type="InterPro" id="IPR009057">
    <property type="entry name" value="Homeodomain-like_sf"/>
</dbReference>
<keyword evidence="2" id="KW-0238">DNA-binding</keyword>
<dbReference type="SUPFAM" id="SSF46689">
    <property type="entry name" value="Homeodomain-like"/>
    <property type="match status" value="2"/>
</dbReference>
<dbReference type="Gene3D" id="1.10.10.60">
    <property type="entry name" value="Homeodomain-like"/>
    <property type="match status" value="2"/>
</dbReference>
<dbReference type="InterPro" id="IPR020449">
    <property type="entry name" value="Tscrpt_reg_AraC-type_HTH"/>
</dbReference>
<dbReference type="RefSeq" id="WP_123421402.1">
    <property type="nucleotide sequence ID" value="NZ_RJUL01000004.1"/>
</dbReference>
<dbReference type="InterPro" id="IPR018060">
    <property type="entry name" value="HTH_AraC"/>
</dbReference>
<organism evidence="5 6">
    <name type="scientific">Gallaecimonas pentaromativorans</name>
    <dbReference type="NCBI Taxonomy" id="584787"/>
    <lineage>
        <taxon>Bacteria</taxon>
        <taxon>Pseudomonadati</taxon>
        <taxon>Pseudomonadota</taxon>
        <taxon>Gammaproteobacteria</taxon>
        <taxon>Enterobacterales</taxon>
        <taxon>Gallaecimonadaceae</taxon>
        <taxon>Gallaecimonas</taxon>
    </lineage>
</organism>
<keyword evidence="6" id="KW-1185">Reference proteome</keyword>
<dbReference type="InterPro" id="IPR011051">
    <property type="entry name" value="RmlC_Cupin_sf"/>
</dbReference>
<dbReference type="GO" id="GO:0003700">
    <property type="term" value="F:DNA-binding transcription factor activity"/>
    <property type="evidence" value="ECO:0007669"/>
    <property type="project" value="InterPro"/>
</dbReference>
<keyword evidence="3" id="KW-0804">Transcription</keyword>
<evidence type="ECO:0000256" key="3">
    <source>
        <dbReference type="ARBA" id="ARBA00023163"/>
    </source>
</evidence>